<proteinExistence type="predicted"/>
<sequence>MKTSQIFKLFIASILILFTSEISFGQPATVTINQDSQIPKLLTLKKQLEKENKLSDGFTIQIYNGDLSKANYNMSRVRGSFSAWPVSLEYETPNYKVWVGDFTTRLEAERALLEIKKKFSSAFILQPAKGKN</sequence>
<dbReference type="KEGG" id="mgel:G5B37_11325"/>
<dbReference type="Proteomes" id="UP000505306">
    <property type="component" value="Chromosome"/>
</dbReference>
<feature type="domain" description="SPOR" evidence="2">
    <location>
        <begin position="57"/>
        <end position="125"/>
    </location>
</feature>
<evidence type="ECO:0000259" key="2">
    <source>
        <dbReference type="Pfam" id="PF05036"/>
    </source>
</evidence>
<evidence type="ECO:0000313" key="4">
    <source>
        <dbReference type="Proteomes" id="UP000505306"/>
    </source>
</evidence>
<keyword evidence="4" id="KW-1185">Reference proteome</keyword>
<dbReference type="Pfam" id="PF05036">
    <property type="entry name" value="SPOR"/>
    <property type="match status" value="1"/>
</dbReference>
<dbReference type="RefSeq" id="WP_164680141.1">
    <property type="nucleotide sequence ID" value="NZ_CP049057.1"/>
</dbReference>
<keyword evidence="1" id="KW-0732">Signal</keyword>
<feature type="chain" id="PRO_5026235081" evidence="1">
    <location>
        <begin position="26"/>
        <end position="132"/>
    </location>
</feature>
<reference evidence="3 4" key="1">
    <citation type="submission" date="2020-02" db="EMBL/GenBank/DDBJ databases">
        <title>Complete genome sequence of Flavobacteriaceae bacterium.</title>
        <authorList>
            <person name="Kim S.-J."/>
            <person name="Kim Y.-S."/>
            <person name="Kim K.-H."/>
        </authorList>
    </citation>
    <scope>NUCLEOTIDE SEQUENCE [LARGE SCALE GENOMIC DNA]</scope>
    <source>
        <strain evidence="3 4">RR4-40</strain>
    </source>
</reference>
<dbReference type="EMBL" id="CP049057">
    <property type="protein sequence ID" value="QIE60129.1"/>
    <property type="molecule type" value="Genomic_DNA"/>
</dbReference>
<gene>
    <name evidence="3" type="ORF">G5B37_11325</name>
</gene>
<accession>A0A6G6GNJ9</accession>
<dbReference type="Gene3D" id="3.30.70.1070">
    <property type="entry name" value="Sporulation related repeat"/>
    <property type="match status" value="1"/>
</dbReference>
<evidence type="ECO:0000313" key="3">
    <source>
        <dbReference type="EMBL" id="QIE60129.1"/>
    </source>
</evidence>
<dbReference type="GO" id="GO:0042834">
    <property type="term" value="F:peptidoglycan binding"/>
    <property type="evidence" value="ECO:0007669"/>
    <property type="project" value="InterPro"/>
</dbReference>
<organism evidence="3 4">
    <name type="scientific">Rasiella rasia</name>
    <dbReference type="NCBI Taxonomy" id="2744027"/>
    <lineage>
        <taxon>Bacteria</taxon>
        <taxon>Pseudomonadati</taxon>
        <taxon>Bacteroidota</taxon>
        <taxon>Flavobacteriia</taxon>
        <taxon>Flavobacteriales</taxon>
        <taxon>Flavobacteriaceae</taxon>
        <taxon>Rasiella</taxon>
    </lineage>
</organism>
<dbReference type="InterPro" id="IPR007730">
    <property type="entry name" value="SPOR-like_dom"/>
</dbReference>
<evidence type="ECO:0000256" key="1">
    <source>
        <dbReference type="SAM" id="SignalP"/>
    </source>
</evidence>
<protein>
    <submittedName>
        <fullName evidence="3">SPOR domain-containing protein</fullName>
    </submittedName>
</protein>
<name>A0A6G6GNJ9_9FLAO</name>
<dbReference type="AlphaFoldDB" id="A0A6G6GNJ9"/>
<dbReference type="InterPro" id="IPR036680">
    <property type="entry name" value="SPOR-like_sf"/>
</dbReference>
<feature type="signal peptide" evidence="1">
    <location>
        <begin position="1"/>
        <end position="25"/>
    </location>
</feature>